<dbReference type="EMBL" id="JBHUMZ010000052">
    <property type="protein sequence ID" value="MFD2640238.1"/>
    <property type="molecule type" value="Genomic_DNA"/>
</dbReference>
<sequence>MGQLVKLQDYISRYETDIYKYPGQFIRLKKDQYERLVARWEQEQQGVFTGEPDLENHAEKEPSFFKRFFQRKEEVDDPEDEDEVMALPEREEDVKQFFLDQVFDTQLIWASSTLQEVSYFDKGYERDPWLKYFLQRFPDTYLVFYQPSFKLKNATLDAEVIMLTPTEVMCVSILDRDYQDAVFYPSDDRKWTVMKDEQEKSIVNPVIKLKRMEKLVQSIFDYYEVDFPIKKYLLAQQNQIVHQSLPFQTEYIDQTNYPEWFHKQRESKYPIKAQQLKACEKMLEHTLRHYVKRPVWLDDERRIGFEES</sequence>
<evidence type="ECO:0000313" key="1">
    <source>
        <dbReference type="EMBL" id="MFD2640238.1"/>
    </source>
</evidence>
<proteinExistence type="predicted"/>
<dbReference type="RefSeq" id="WP_377330352.1">
    <property type="nucleotide sequence ID" value="NZ_JBHUMZ010000052.1"/>
</dbReference>
<comment type="caution">
    <text evidence="1">The sequence shown here is derived from an EMBL/GenBank/DDBJ whole genome shotgun (WGS) entry which is preliminary data.</text>
</comment>
<evidence type="ECO:0000313" key="2">
    <source>
        <dbReference type="Proteomes" id="UP001597452"/>
    </source>
</evidence>
<gene>
    <name evidence="1" type="ORF">ACFSW4_15320</name>
</gene>
<dbReference type="Proteomes" id="UP001597452">
    <property type="component" value="Unassembled WGS sequence"/>
</dbReference>
<accession>A0ABW5QE03</accession>
<reference evidence="2" key="1">
    <citation type="journal article" date="2019" name="Int. J. Syst. Evol. Microbiol.">
        <title>The Global Catalogue of Microorganisms (GCM) 10K type strain sequencing project: providing services to taxonomists for standard genome sequencing and annotation.</title>
        <authorList>
            <consortium name="The Broad Institute Genomics Platform"/>
            <consortium name="The Broad Institute Genome Sequencing Center for Infectious Disease"/>
            <person name="Wu L."/>
            <person name="Ma J."/>
        </authorList>
    </citation>
    <scope>NUCLEOTIDE SEQUENCE [LARGE SCALE GENOMIC DNA]</scope>
    <source>
        <strain evidence="2">TISTR 1571</strain>
    </source>
</reference>
<protein>
    <submittedName>
        <fullName evidence="1">NERD domain-containing protein</fullName>
    </submittedName>
</protein>
<keyword evidence="2" id="KW-1185">Reference proteome</keyword>
<organism evidence="1 2">
    <name type="scientific">Piscibacillus salipiscarius</name>
    <dbReference type="NCBI Taxonomy" id="299480"/>
    <lineage>
        <taxon>Bacteria</taxon>
        <taxon>Bacillati</taxon>
        <taxon>Bacillota</taxon>
        <taxon>Bacilli</taxon>
        <taxon>Bacillales</taxon>
        <taxon>Bacillaceae</taxon>
        <taxon>Piscibacillus</taxon>
    </lineage>
</organism>
<name>A0ABW5QE03_9BACI</name>